<sequence length="858" mass="96874">MKKLKKILLISSSASLFSSLLIAAKCNNDSSKNESNDDKKIGLLSDAEFENLINNTNNLNDIAQLTFNSGFGPGKSLNKTLPTEIEENPGNLKISINDKYSDSINVILNNAKTERDRSRNVSNIKGEVTVFVTFINKASNKEIFKSIKLTGLASNPVGADHRGGISGDPNAAIGGQKGLLEYHKLSQEQRFSKDNDSYINQLKNMLSHGGIKEVDILKSRGLNINEQQIKEFDEKARSVKFDSYLNSALKGFTVPTYENGQVKLNVLDEAEINKGPSPIDTVNRNPVRSNGLARTVLNETYKMIAEQTYQVSFTGLNTFEKERAELTNLKNQITNWTKEQRDAFTFKDRAALKADYEFKLYNLELEKKQLGPNGLHGLEKSFEDRKNQIENEYKSEDSRLANISNDDLKKEIDKKIAEYSVSKYTTESGTMWIMDFMVPEQGKGATKFYFGTNSHVARAIKNHTSKFSMTRLNENVGVGSTLRLSNLDDKFTKFLFDSVPSGAVNVIFEATDFLVSKPSDFLESKQKEQFKDVEEFMDFAVIEIDFEKVLQNGKNNLGIVSNNKFLSDSFKDRSVEDVVKSITNNYQYKTEKHIKFKADSYLKNYEQIDRPIVVNNKNSDEVSKFNNLESLYILGYPSSTGDYFLENYIDEDQQKEVRNNFSMWINADDKYYKNVIVQEGAPANHSKENLERGDFLSYQIGYRSFIDKPGLTDGFLAASRTGNDLYSVNGKKYFNYGLHLMPRSYTPTGGASGSSVRNKKNELIAVFHTSNSSAKTGLAAVFRSYGYDYKGLFGNYKLPAYDLIYGGATGQKNSYREELEKKYKNNGNQYKTNLFPNGFGKEQIPPQFKFTETSAPAK</sequence>
<dbReference type="NCBIfam" id="NF045842">
    <property type="entry name" value="MIP_near_MIB"/>
    <property type="match status" value="1"/>
</dbReference>
<feature type="domain" description="DUF31" evidence="2">
    <location>
        <begin position="298"/>
        <end position="769"/>
    </location>
</feature>
<dbReference type="InterPro" id="IPR022382">
    <property type="entry name" value="Mycoplasma_peptidase_DUF31"/>
</dbReference>
<dbReference type="NCBIfam" id="NF045841">
    <property type="entry name" value="Ig_SerProt_MIP"/>
    <property type="match status" value="1"/>
</dbReference>
<dbReference type="PRINTS" id="PR00840">
    <property type="entry name" value="Y06768FAMILY"/>
</dbReference>
<dbReference type="eggNOG" id="ENOG5033SXH">
    <property type="taxonomic scope" value="Bacteria"/>
</dbReference>
<dbReference type="KEGG" id="mal:MAGa2970"/>
<dbReference type="EMBL" id="FP671138">
    <property type="protein sequence ID" value="CBH40512.1"/>
    <property type="molecule type" value="Genomic_DNA"/>
</dbReference>
<dbReference type="OrthoDB" id="393864at2"/>
<accession>D3VQB8</accession>
<reference evidence="4" key="1">
    <citation type="journal article" date="2010" name="BMC Genomics">
        <title>Comparative genomic and proteomic analyses of two Mycoplasma agalactiae strains: clues to the macro- and micro-events that are shaping mycoplasma diversity.</title>
        <authorList>
            <person name="Nouvel L.X."/>
            <person name="Sirand-Pugnet P."/>
            <person name="Marenda M.S."/>
            <person name="Sagne E."/>
            <person name="Barbe V."/>
            <person name="Mangenot S."/>
            <person name="Schenowitz C."/>
            <person name="Jacob D."/>
            <person name="Barre A."/>
            <person name="Claverol S."/>
            <person name="Blanchard A."/>
            <person name="Citti C."/>
        </authorList>
    </citation>
    <scope>NUCLEOTIDE SEQUENCE [LARGE SCALE GENOMIC DNA]</scope>
    <source>
        <strain evidence="4">5632</strain>
    </source>
</reference>
<dbReference type="Pfam" id="PF01732">
    <property type="entry name" value="Mycop_pep_DUF31"/>
    <property type="match status" value="1"/>
</dbReference>
<protein>
    <recommendedName>
        <fullName evidence="2">DUF31 domain-containing protein</fullName>
    </recommendedName>
</protein>
<dbReference type="Proteomes" id="UP000006902">
    <property type="component" value="Chromosome"/>
</dbReference>
<dbReference type="RefSeq" id="WP_013021927.1">
    <property type="nucleotide sequence ID" value="NC_013948.1"/>
</dbReference>
<dbReference type="Gene3D" id="3.10.450.270">
    <property type="match status" value="1"/>
</dbReference>
<feature type="signal peptide" evidence="1">
    <location>
        <begin position="1"/>
        <end position="23"/>
    </location>
</feature>
<name>D3VQB8_MYCAA</name>
<dbReference type="AlphaFoldDB" id="D3VQB8"/>
<organism evidence="3 4">
    <name type="scientific">Mycoplasmopsis agalactiae</name>
    <name type="common">Mycoplasma agalactiae</name>
    <dbReference type="NCBI Taxonomy" id="2110"/>
    <lineage>
        <taxon>Bacteria</taxon>
        <taxon>Bacillati</taxon>
        <taxon>Mycoplasmatota</taxon>
        <taxon>Mycoplasmoidales</taxon>
        <taxon>Metamycoplasmataceae</taxon>
        <taxon>Mycoplasmopsis</taxon>
    </lineage>
</organism>
<feature type="chain" id="PRO_5003052039" description="DUF31 domain-containing protein" evidence="1">
    <location>
        <begin position="24"/>
        <end position="858"/>
    </location>
</feature>
<proteinExistence type="predicted"/>
<evidence type="ECO:0000313" key="4">
    <source>
        <dbReference type="Proteomes" id="UP000006902"/>
    </source>
</evidence>
<keyword evidence="1" id="KW-0732">Signal</keyword>
<evidence type="ECO:0000313" key="3">
    <source>
        <dbReference type="EMBL" id="CBH40512.1"/>
    </source>
</evidence>
<gene>
    <name evidence="3" type="ordered locus">MAGa2970</name>
</gene>
<dbReference type="InterPro" id="IPR022381">
    <property type="entry name" value="Uncharacterised_MG067"/>
</dbReference>
<evidence type="ECO:0000259" key="2">
    <source>
        <dbReference type="Pfam" id="PF01732"/>
    </source>
</evidence>
<evidence type="ECO:0000256" key="1">
    <source>
        <dbReference type="SAM" id="SignalP"/>
    </source>
</evidence>